<dbReference type="Pfam" id="PF01381">
    <property type="entry name" value="HTH_3"/>
    <property type="match status" value="1"/>
</dbReference>
<sequence>MKINLELIRERRLKMGYSQEYIAGVLNISQAKYSRLESGATVFDTTRLGKLIHILELDPLQVIILTETLQKISIHQNDSEDKPDIETIRKIVKEEISRLR</sequence>
<dbReference type="STRING" id="238.BBD35_13270"/>
<dbReference type="SUPFAM" id="SSF47413">
    <property type="entry name" value="lambda repressor-like DNA-binding domains"/>
    <property type="match status" value="1"/>
</dbReference>
<dbReference type="EMBL" id="MPOG01000014">
    <property type="protein sequence ID" value="OOH94446.1"/>
    <property type="molecule type" value="Genomic_DNA"/>
</dbReference>
<dbReference type="RefSeq" id="WP_016199835.1">
    <property type="nucleotide sequence ID" value="NZ_CP014338.1"/>
</dbReference>
<evidence type="ECO:0000259" key="1">
    <source>
        <dbReference type="PROSITE" id="PS50943"/>
    </source>
</evidence>
<dbReference type="KEGG" id="emg:BBD33_10950"/>
<name>A0A1V3TYG9_ELIME</name>
<dbReference type="Proteomes" id="UP000188947">
    <property type="component" value="Unassembled WGS sequence"/>
</dbReference>
<gene>
    <name evidence="2" type="ORF">BMF97_13950</name>
</gene>
<evidence type="ECO:0000313" key="2">
    <source>
        <dbReference type="EMBL" id="OOH94446.1"/>
    </source>
</evidence>
<proteinExistence type="predicted"/>
<organism evidence="2 3">
    <name type="scientific">Elizabethkingia meningoseptica</name>
    <name type="common">Chryseobacterium meningosepticum</name>
    <dbReference type="NCBI Taxonomy" id="238"/>
    <lineage>
        <taxon>Bacteria</taxon>
        <taxon>Pseudomonadati</taxon>
        <taxon>Bacteroidota</taxon>
        <taxon>Flavobacteriia</taxon>
        <taxon>Flavobacteriales</taxon>
        <taxon>Weeksellaceae</taxon>
        <taxon>Elizabethkingia</taxon>
    </lineage>
</organism>
<evidence type="ECO:0000313" key="3">
    <source>
        <dbReference type="Proteomes" id="UP000188947"/>
    </source>
</evidence>
<dbReference type="InterPro" id="IPR010982">
    <property type="entry name" value="Lambda_DNA-bd_dom_sf"/>
</dbReference>
<reference evidence="2 3" key="1">
    <citation type="submission" date="2016-11" db="EMBL/GenBank/DDBJ databases">
        <title>Genome sequence and comparative genomic analysis of clinical strain Elizabethkingia meningoseptica 61421 PRCM.</title>
        <authorList>
            <person name="Wang M."/>
            <person name="Hu S."/>
            <person name="Cao L."/>
            <person name="Jiang T."/>
            <person name="Zhou Y."/>
            <person name="Ming D."/>
        </authorList>
    </citation>
    <scope>NUCLEOTIDE SEQUENCE [LARGE SCALE GENOMIC DNA]</scope>
    <source>
        <strain evidence="2 3">61421 PRCM</strain>
    </source>
</reference>
<dbReference type="Gene3D" id="1.10.260.40">
    <property type="entry name" value="lambda repressor-like DNA-binding domains"/>
    <property type="match status" value="1"/>
</dbReference>
<comment type="caution">
    <text evidence="2">The sequence shown here is derived from an EMBL/GenBank/DDBJ whole genome shotgun (WGS) entry which is preliminary data.</text>
</comment>
<accession>A0A1V3TYG9</accession>
<dbReference type="SMART" id="SM00530">
    <property type="entry name" value="HTH_XRE"/>
    <property type="match status" value="1"/>
</dbReference>
<protein>
    <submittedName>
        <fullName evidence="2">DNA-binding protein</fullName>
    </submittedName>
</protein>
<dbReference type="PROSITE" id="PS50943">
    <property type="entry name" value="HTH_CROC1"/>
    <property type="match status" value="1"/>
</dbReference>
<dbReference type="CDD" id="cd00093">
    <property type="entry name" value="HTH_XRE"/>
    <property type="match status" value="1"/>
</dbReference>
<feature type="domain" description="HTH cro/C1-type" evidence="1">
    <location>
        <begin position="8"/>
        <end position="62"/>
    </location>
</feature>
<dbReference type="OrthoDB" id="1446758at2"/>
<dbReference type="InterPro" id="IPR001387">
    <property type="entry name" value="Cro/C1-type_HTH"/>
</dbReference>
<keyword evidence="3" id="KW-1185">Reference proteome</keyword>
<keyword evidence="2" id="KW-0238">DNA-binding</keyword>
<dbReference type="GO" id="GO:0003677">
    <property type="term" value="F:DNA binding"/>
    <property type="evidence" value="ECO:0007669"/>
    <property type="project" value="UniProtKB-KW"/>
</dbReference>
<dbReference type="eggNOG" id="COG1396">
    <property type="taxonomic scope" value="Bacteria"/>
</dbReference>
<dbReference type="GeneID" id="48542461"/>
<dbReference type="AlphaFoldDB" id="A0A1V3TYG9"/>